<dbReference type="InterPro" id="IPR003495">
    <property type="entry name" value="CobW/HypB/UreG_nucleotide-bd"/>
</dbReference>
<keyword evidence="3" id="KW-1185">Reference proteome</keyword>
<evidence type="ECO:0000259" key="1">
    <source>
        <dbReference type="Pfam" id="PF02492"/>
    </source>
</evidence>
<dbReference type="InterPro" id="IPR027417">
    <property type="entry name" value="P-loop_NTPase"/>
</dbReference>
<dbReference type="AlphaFoldDB" id="A0A1G5QHH3"/>
<proteinExistence type="predicted"/>
<organism evidence="2 3">
    <name type="scientific">Epibacterium ulvae</name>
    <dbReference type="NCBI Taxonomy" id="1156985"/>
    <lineage>
        <taxon>Bacteria</taxon>
        <taxon>Pseudomonadati</taxon>
        <taxon>Pseudomonadota</taxon>
        <taxon>Alphaproteobacteria</taxon>
        <taxon>Rhodobacterales</taxon>
        <taxon>Roseobacteraceae</taxon>
        <taxon>Epibacterium</taxon>
    </lineage>
</organism>
<feature type="domain" description="CobW/HypB/UreG nucleotide-binding" evidence="1">
    <location>
        <begin position="1"/>
        <end position="84"/>
    </location>
</feature>
<dbReference type="EMBL" id="FMWG01000004">
    <property type="protein sequence ID" value="SCZ60980.1"/>
    <property type="molecule type" value="Genomic_DNA"/>
</dbReference>
<dbReference type="PANTHER" id="PTHR13748">
    <property type="entry name" value="COBW-RELATED"/>
    <property type="match status" value="1"/>
</dbReference>
<dbReference type="Pfam" id="PF02492">
    <property type="entry name" value="cobW"/>
    <property type="match status" value="1"/>
</dbReference>
<dbReference type="PANTHER" id="PTHR13748:SF62">
    <property type="entry name" value="COBW DOMAIN-CONTAINING PROTEIN"/>
    <property type="match status" value="1"/>
</dbReference>
<name>A0A1G5QHH3_9RHOB</name>
<evidence type="ECO:0000313" key="2">
    <source>
        <dbReference type="EMBL" id="SCZ60980.1"/>
    </source>
</evidence>
<reference evidence="2 3" key="1">
    <citation type="submission" date="2016-10" db="EMBL/GenBank/DDBJ databases">
        <authorList>
            <person name="de Groot N.N."/>
        </authorList>
    </citation>
    <scope>NUCLEOTIDE SEQUENCE [LARGE SCALE GENOMIC DNA]</scope>
    <source>
        <strain evidence="2 3">U95</strain>
    </source>
</reference>
<accession>A0A1G5QHH3</accession>
<sequence length="112" mass="12286">MAVIVNEFGEAGLAHDLIETASDDIVLMASGCLCCTIRGALANPMMDLRSRQNAVAFDFDRVVIETTGLADQGPILQTMLVEYAFCTPRRRGCCRHQSRPSVRAISLQRQTV</sequence>
<evidence type="ECO:0000313" key="3">
    <source>
        <dbReference type="Proteomes" id="UP000198767"/>
    </source>
</evidence>
<dbReference type="Proteomes" id="UP000198767">
    <property type="component" value="Unassembled WGS sequence"/>
</dbReference>
<dbReference type="InterPro" id="IPR051316">
    <property type="entry name" value="Zinc-reg_GTPase_activator"/>
</dbReference>
<dbReference type="RefSeq" id="WP_232716403.1">
    <property type="nucleotide sequence ID" value="NZ_FMWG01000004.1"/>
</dbReference>
<dbReference type="Gene3D" id="3.40.50.300">
    <property type="entry name" value="P-loop containing nucleotide triphosphate hydrolases"/>
    <property type="match status" value="1"/>
</dbReference>
<protein>
    <submittedName>
        <fullName evidence="2">CobW/HypB/UreG, nucleotide-binding domain</fullName>
    </submittedName>
</protein>
<gene>
    <name evidence="2" type="ORF">SAMN04488118_104183</name>
</gene>
<dbReference type="STRING" id="1156985.SAMN04488118_104183"/>
<dbReference type="GO" id="GO:0005737">
    <property type="term" value="C:cytoplasm"/>
    <property type="evidence" value="ECO:0007669"/>
    <property type="project" value="TreeGrafter"/>
</dbReference>
<dbReference type="SUPFAM" id="SSF52540">
    <property type="entry name" value="P-loop containing nucleoside triphosphate hydrolases"/>
    <property type="match status" value="1"/>
</dbReference>